<keyword evidence="1" id="KW-0808">Transferase</keyword>
<keyword evidence="2" id="KW-0677">Repeat</keyword>
<name>A0ABZ0RXX7_9BACI</name>
<dbReference type="InterPro" id="IPR050661">
    <property type="entry name" value="BglG_antiterminators"/>
</dbReference>
<dbReference type="InterPro" id="IPR007737">
    <property type="entry name" value="Mga_HTH"/>
</dbReference>
<dbReference type="Gene3D" id="1.10.10.10">
    <property type="entry name" value="Winged helix-like DNA-binding domain superfamily/Winged helix DNA-binding domain"/>
    <property type="match status" value="2"/>
</dbReference>
<accession>A0ABZ0RXX7</accession>
<dbReference type="Pfam" id="PF08279">
    <property type="entry name" value="HTH_11"/>
    <property type="match status" value="1"/>
</dbReference>
<evidence type="ECO:0000256" key="5">
    <source>
        <dbReference type="ARBA" id="ARBA00023163"/>
    </source>
</evidence>
<dbReference type="Gene3D" id="1.10.1790.10">
    <property type="entry name" value="PRD domain"/>
    <property type="match status" value="1"/>
</dbReference>
<evidence type="ECO:0000256" key="3">
    <source>
        <dbReference type="ARBA" id="ARBA00023015"/>
    </source>
</evidence>
<dbReference type="SUPFAM" id="SSF52794">
    <property type="entry name" value="PTS system IIB component-like"/>
    <property type="match status" value="1"/>
</dbReference>
<feature type="domain" description="PRD" evidence="7">
    <location>
        <begin position="299"/>
        <end position="406"/>
    </location>
</feature>
<evidence type="ECO:0000259" key="6">
    <source>
        <dbReference type="PROSITE" id="PS51099"/>
    </source>
</evidence>
<feature type="domain" description="PTS EIIB type-2" evidence="6">
    <location>
        <begin position="410"/>
        <end position="499"/>
    </location>
</feature>
<dbReference type="PANTHER" id="PTHR30185">
    <property type="entry name" value="CRYPTIC BETA-GLUCOSIDE BGL OPERON ANTITERMINATOR"/>
    <property type="match status" value="1"/>
</dbReference>
<dbReference type="Pfam" id="PF00874">
    <property type="entry name" value="PRD"/>
    <property type="match status" value="1"/>
</dbReference>
<dbReference type="InterPro" id="IPR036634">
    <property type="entry name" value="PRD_sf"/>
</dbReference>
<sequence>MMLSERELKIAIKLLEAKLPMKTKDLSQDFAVSTRTIKYDLEHVKEWFQRQQITVHAQPNKGIWVTCDDCMRKTALQQLLGDERWRQSPDQNVRLQRILVTMFLSQDYVTANALAENLQVSRNTILSDMNFVSEYVEPWMIQLERMKRKGYRFIGAELNMRLFMEHLIYANLTNYEIYQIMTRITTDEGESEQQFLMDATLLSMFKIAERHLKKLYTPAIAQLFHQSDLILLLIRLTISIVRLEKGQTIDGYRVLNKSLYTDDASLFMLTLMENVLTELELPLLHNEFLYLSGDIAKDARGIDLTIVTNQVIQYVSEKEGMDYSKDPKLFNRLFAHLSLRLNKGVFNVSEVNPFADEIKADYPRLFKNITEACQIHLGLSAVINHDAFISLIALHFLSSYENTFATKRKVRGLYVCATGGGVARLIKTRVEKEIHDIEIVGYCSIMEVEELCKREQVDLIISVFPIQSTIPVIVVEAIPTKRDIEMIREHVKPLLKDGYSYQPSLPHHNARLANEESEQVSLEIMLKGFEIFHEISMVFQKDIREERKQGLQFHIFLMVHRSYFDKQYDDFLYTNQSLSEKQQGDIETLKKILEQLQVSVQRAELMALLQYLK</sequence>
<keyword evidence="3" id="KW-0805">Transcription regulation</keyword>
<keyword evidence="5" id="KW-0804">Transcription</keyword>
<reference evidence="8 9" key="1">
    <citation type="submission" date="2023-09" db="EMBL/GenBank/DDBJ databases">
        <authorList>
            <person name="Page C.A."/>
            <person name="Perez-Diaz I.M."/>
        </authorList>
    </citation>
    <scope>NUCLEOTIDE SEQUENCE [LARGE SCALE GENOMIC DNA]</scope>
    <source>
        <strain evidence="8 9">Ll15</strain>
    </source>
</reference>
<evidence type="ECO:0000313" key="8">
    <source>
        <dbReference type="EMBL" id="WPK12136.1"/>
    </source>
</evidence>
<evidence type="ECO:0000256" key="2">
    <source>
        <dbReference type="ARBA" id="ARBA00022737"/>
    </source>
</evidence>
<gene>
    <name evidence="8" type="ORF">R6U77_00160</name>
</gene>
<proteinExistence type="predicted"/>
<protein>
    <submittedName>
        <fullName evidence="8">HTH domain-containing protein</fullName>
    </submittedName>
</protein>
<dbReference type="InterPro" id="IPR036388">
    <property type="entry name" value="WH-like_DNA-bd_sf"/>
</dbReference>
<evidence type="ECO:0000259" key="7">
    <source>
        <dbReference type="PROSITE" id="PS51372"/>
    </source>
</evidence>
<dbReference type="RefSeq" id="WP_319836941.1">
    <property type="nucleotide sequence ID" value="NZ_CP137624.1"/>
</dbReference>
<dbReference type="InterPro" id="IPR011608">
    <property type="entry name" value="PRD"/>
</dbReference>
<dbReference type="PROSITE" id="PS51099">
    <property type="entry name" value="PTS_EIIB_TYPE_2"/>
    <property type="match status" value="1"/>
</dbReference>
<organism evidence="8 9">
    <name type="scientific">Lysinibacillus louembei</name>
    <dbReference type="NCBI Taxonomy" id="1470088"/>
    <lineage>
        <taxon>Bacteria</taxon>
        <taxon>Bacillati</taxon>
        <taxon>Bacillota</taxon>
        <taxon>Bacilli</taxon>
        <taxon>Bacillales</taxon>
        <taxon>Bacillaceae</taxon>
        <taxon>Lysinibacillus</taxon>
    </lineage>
</organism>
<dbReference type="Pfam" id="PF05043">
    <property type="entry name" value="Mga"/>
    <property type="match status" value="1"/>
</dbReference>
<dbReference type="Gene3D" id="3.40.50.2300">
    <property type="match status" value="1"/>
</dbReference>
<dbReference type="EMBL" id="CP137624">
    <property type="protein sequence ID" value="WPK12136.1"/>
    <property type="molecule type" value="Genomic_DNA"/>
</dbReference>
<dbReference type="InterPro" id="IPR013011">
    <property type="entry name" value="PTS_EIIB_2"/>
</dbReference>
<dbReference type="PROSITE" id="PS51372">
    <property type="entry name" value="PRD_2"/>
    <property type="match status" value="1"/>
</dbReference>
<keyword evidence="4" id="KW-0010">Activator</keyword>
<dbReference type="InterPro" id="IPR036095">
    <property type="entry name" value="PTS_EIIB-like_sf"/>
</dbReference>
<dbReference type="CDD" id="cd05568">
    <property type="entry name" value="PTS_IIB_bgl_like"/>
    <property type="match status" value="1"/>
</dbReference>
<evidence type="ECO:0000256" key="1">
    <source>
        <dbReference type="ARBA" id="ARBA00022679"/>
    </source>
</evidence>
<dbReference type="Proteomes" id="UP001322664">
    <property type="component" value="Chromosome"/>
</dbReference>
<dbReference type="InterPro" id="IPR013196">
    <property type="entry name" value="HTH_11"/>
</dbReference>
<evidence type="ECO:0000256" key="4">
    <source>
        <dbReference type="ARBA" id="ARBA00023159"/>
    </source>
</evidence>
<dbReference type="PANTHER" id="PTHR30185:SF18">
    <property type="entry name" value="TRANSCRIPTIONAL REGULATOR MTLR"/>
    <property type="match status" value="1"/>
</dbReference>
<dbReference type="SUPFAM" id="SSF63520">
    <property type="entry name" value="PTS-regulatory domain, PRD"/>
    <property type="match status" value="1"/>
</dbReference>
<keyword evidence="9" id="KW-1185">Reference proteome</keyword>
<evidence type="ECO:0000313" key="9">
    <source>
        <dbReference type="Proteomes" id="UP001322664"/>
    </source>
</evidence>